<sequence>MNIKGKTAKGLFAAAALTLASSNAFAGMMTVSDSFGTQGSTTDVDVGILNETLSVAGFDTSLGILTGVSIAVFGQMDSAGSSKNVSAADGRADVSILLGSDWSVTTAAADDYMFGTAGTTLASDQSSPAGNFDLSPGEIFTYDLSSGEQSGAMTGVDLSAFTTGNMVDFVFSALAMTYINNDVDSGTGTFENTFQTGSWGRVEVTYTYTSEVPEPASIAILALGLMGLSLRNKQKQV</sequence>
<proteinExistence type="predicted"/>
<feature type="signal peptide" evidence="1">
    <location>
        <begin position="1"/>
        <end position="26"/>
    </location>
</feature>
<dbReference type="AlphaFoldDB" id="A0AAE9Z8P6"/>
<gene>
    <name evidence="3" type="ORF">SG34_003275</name>
</gene>
<evidence type="ECO:0000256" key="1">
    <source>
        <dbReference type="SAM" id="SignalP"/>
    </source>
</evidence>
<dbReference type="NCBIfam" id="NF033208">
    <property type="entry name" value="choice_anch_E"/>
    <property type="match status" value="1"/>
</dbReference>
<dbReference type="InterPro" id="IPR013424">
    <property type="entry name" value="Ice-binding_C"/>
</dbReference>
<keyword evidence="4" id="KW-1185">Reference proteome</keyword>
<reference evidence="3 4" key="2">
    <citation type="journal article" date="2022" name="Mar. Drugs">
        <title>Bioassay-Guided Fractionation Leads to the Detection of Cholic Acid Generated by the Rare Thalassomonas sp.</title>
        <authorList>
            <person name="Pheiffer F."/>
            <person name="Schneider Y.K."/>
            <person name="Hansen E.H."/>
            <person name="Andersen J.H."/>
            <person name="Isaksson J."/>
            <person name="Busche T."/>
            <person name="R C."/>
            <person name="Kalinowski J."/>
            <person name="Zyl L.V."/>
            <person name="Trindade M."/>
        </authorList>
    </citation>
    <scope>NUCLEOTIDE SEQUENCE [LARGE SCALE GENOMIC DNA]</scope>
    <source>
        <strain evidence="3 4">XOM25</strain>
    </source>
</reference>
<evidence type="ECO:0000313" key="3">
    <source>
        <dbReference type="EMBL" id="WDE08120.1"/>
    </source>
</evidence>
<reference evidence="3 4" key="1">
    <citation type="journal article" date="2015" name="Genome Announc.">
        <title>Draft Genome Sequences of Marine Isolates of Thalassomonas viridans and Thalassomonas actiniarum.</title>
        <authorList>
            <person name="Olonade I."/>
            <person name="van Zyl L.J."/>
            <person name="Trindade M."/>
        </authorList>
    </citation>
    <scope>NUCLEOTIDE SEQUENCE [LARGE SCALE GENOMIC DNA]</scope>
    <source>
        <strain evidence="3 4">XOM25</strain>
    </source>
</reference>
<feature type="chain" id="PRO_5041986190" evidence="1">
    <location>
        <begin position="27"/>
        <end position="237"/>
    </location>
</feature>
<evidence type="ECO:0000313" key="4">
    <source>
        <dbReference type="Proteomes" id="UP000032352"/>
    </source>
</evidence>
<dbReference type="Proteomes" id="UP000032352">
    <property type="component" value="Chromosome"/>
</dbReference>
<keyword evidence="1" id="KW-0732">Signal</keyword>
<organism evidence="3 4">
    <name type="scientific">Thalassomonas viridans</name>
    <dbReference type="NCBI Taxonomy" id="137584"/>
    <lineage>
        <taxon>Bacteria</taxon>
        <taxon>Pseudomonadati</taxon>
        <taxon>Pseudomonadota</taxon>
        <taxon>Gammaproteobacteria</taxon>
        <taxon>Alteromonadales</taxon>
        <taxon>Colwelliaceae</taxon>
        <taxon>Thalassomonas</taxon>
    </lineage>
</organism>
<dbReference type="NCBIfam" id="TIGR02595">
    <property type="entry name" value="PEP_CTERM"/>
    <property type="match status" value="1"/>
</dbReference>
<evidence type="ECO:0000259" key="2">
    <source>
        <dbReference type="Pfam" id="PF07589"/>
    </source>
</evidence>
<dbReference type="EMBL" id="CP059733">
    <property type="protein sequence ID" value="WDE08120.1"/>
    <property type="molecule type" value="Genomic_DNA"/>
</dbReference>
<protein>
    <submittedName>
        <fullName evidence="3">PEP-CTERM sorting domain-containing protein</fullName>
    </submittedName>
</protein>
<dbReference type="RefSeq" id="WP_044840437.1">
    <property type="nucleotide sequence ID" value="NZ_CP059733.1"/>
</dbReference>
<dbReference type="Pfam" id="PF07589">
    <property type="entry name" value="PEP-CTERM"/>
    <property type="match status" value="1"/>
</dbReference>
<feature type="domain" description="Ice-binding protein C-terminal" evidence="2">
    <location>
        <begin position="212"/>
        <end position="231"/>
    </location>
</feature>
<name>A0AAE9Z8P6_9GAMM</name>
<dbReference type="KEGG" id="tvd:SG34_003275"/>
<accession>A0AAE9Z8P6</accession>